<dbReference type="GO" id="GO:0005737">
    <property type="term" value="C:cytoplasm"/>
    <property type="evidence" value="ECO:0007669"/>
    <property type="project" value="TreeGrafter"/>
</dbReference>
<evidence type="ECO:0000259" key="3">
    <source>
        <dbReference type="Pfam" id="PF00156"/>
    </source>
</evidence>
<dbReference type="OrthoDB" id="324294at2"/>
<sequence length="304" mass="33477">MPLLFTLDPALPLFKPLYDGLPAEAGALEYRHFPDGETYLRVETPVAGRNCILLADLTRPDTKFLPLQFLAATLRELGADSVGLVAPYLCYMRQDRRFQSGEALTSRLFARWISREVDWLITVDPHLHRYHSLAEIYSVPACALAGAPVLVHWLTQRGEPCLLVGPDAESRQWVERIAQQCGLPFIVGNKERRGDRDVTVQLPEITAEQAALHSAVIVDDVISSGHTVLQTIARLQAAGFTAIDCLAVHGLFAGDARQRLLSAGVRHLVVSNSIPGAAPMVDLCPLLLQPIHQMLADLRHRHGA</sequence>
<dbReference type="STRING" id="658218.SAMN05216562_2493"/>
<evidence type="ECO:0000256" key="2">
    <source>
        <dbReference type="RuleBase" id="RU004324"/>
    </source>
</evidence>
<dbReference type="GO" id="GO:0004749">
    <property type="term" value="F:ribose phosphate diphosphokinase activity"/>
    <property type="evidence" value="ECO:0007669"/>
    <property type="project" value="TreeGrafter"/>
</dbReference>
<evidence type="ECO:0000313" key="5">
    <source>
        <dbReference type="EMBL" id="SEA30008.1"/>
    </source>
</evidence>
<dbReference type="InterPro" id="IPR029099">
    <property type="entry name" value="Pribosyltran_N"/>
</dbReference>
<keyword evidence="5" id="KW-0808">Transferase</keyword>
<dbReference type="SMART" id="SM01400">
    <property type="entry name" value="Pribosyltran_N"/>
    <property type="match status" value="1"/>
</dbReference>
<name>A0A1H4A2G4_9GAMM</name>
<dbReference type="EMBL" id="FNQO01000003">
    <property type="protein sequence ID" value="SEA30008.1"/>
    <property type="molecule type" value="Genomic_DNA"/>
</dbReference>
<feature type="domain" description="Phosphoribosyltransferase" evidence="3">
    <location>
        <begin position="156"/>
        <end position="249"/>
    </location>
</feature>
<evidence type="ECO:0000313" key="6">
    <source>
        <dbReference type="Proteomes" id="UP000198658"/>
    </source>
</evidence>
<protein>
    <submittedName>
        <fullName evidence="5">Ribose-phosphate pyrophosphokinase</fullName>
    </submittedName>
</protein>
<keyword evidence="6" id="KW-1185">Reference proteome</keyword>
<dbReference type="GO" id="GO:0000287">
    <property type="term" value="F:magnesium ion binding"/>
    <property type="evidence" value="ECO:0007669"/>
    <property type="project" value="InterPro"/>
</dbReference>
<dbReference type="GO" id="GO:0002189">
    <property type="term" value="C:ribose phosphate diphosphokinase complex"/>
    <property type="evidence" value="ECO:0007669"/>
    <property type="project" value="TreeGrafter"/>
</dbReference>
<dbReference type="NCBIfam" id="TIGR01251">
    <property type="entry name" value="ribP_PPkin"/>
    <property type="match status" value="1"/>
</dbReference>
<dbReference type="NCBIfam" id="NF005537">
    <property type="entry name" value="PRK07199.1"/>
    <property type="match status" value="1"/>
</dbReference>
<accession>A0A1H4A2G4</accession>
<dbReference type="InterPro" id="IPR000836">
    <property type="entry name" value="PRTase_dom"/>
</dbReference>
<dbReference type="PANTHER" id="PTHR10210:SF41">
    <property type="entry name" value="RIBOSE-PHOSPHATE PYROPHOSPHOKINASE 1, CHLOROPLASTIC"/>
    <property type="match status" value="1"/>
</dbReference>
<evidence type="ECO:0000259" key="4">
    <source>
        <dbReference type="Pfam" id="PF13793"/>
    </source>
</evidence>
<reference evidence="6" key="1">
    <citation type="submission" date="2016-10" db="EMBL/GenBank/DDBJ databases">
        <authorList>
            <person name="Varghese N."/>
            <person name="Submissions S."/>
        </authorList>
    </citation>
    <scope>NUCLEOTIDE SEQUENCE [LARGE SCALE GENOMIC DNA]</scope>
    <source>
        <strain evidence="6">CGMCC 1.10657</strain>
    </source>
</reference>
<dbReference type="AlphaFoldDB" id="A0A1H4A2G4"/>
<dbReference type="Pfam" id="PF13793">
    <property type="entry name" value="Pribosyltran_N"/>
    <property type="match status" value="1"/>
</dbReference>
<dbReference type="GO" id="GO:0016301">
    <property type="term" value="F:kinase activity"/>
    <property type="evidence" value="ECO:0007669"/>
    <property type="project" value="UniProtKB-KW"/>
</dbReference>
<comment type="similarity">
    <text evidence="2">Belongs to the ribose-phosphate pyrophosphokinase family.</text>
</comment>
<proteinExistence type="inferred from homology"/>
<keyword evidence="5" id="KW-0418">Kinase</keyword>
<dbReference type="InterPro" id="IPR005946">
    <property type="entry name" value="Rib-P_diPkinase"/>
</dbReference>
<feature type="domain" description="Ribose-phosphate pyrophosphokinase N-terminal" evidence="4">
    <location>
        <begin position="5"/>
        <end position="114"/>
    </location>
</feature>
<dbReference type="InterPro" id="IPR029057">
    <property type="entry name" value="PRTase-like"/>
</dbReference>
<dbReference type="PANTHER" id="PTHR10210">
    <property type="entry name" value="RIBOSE-PHOSPHATE DIPHOSPHOKINASE FAMILY MEMBER"/>
    <property type="match status" value="1"/>
</dbReference>
<organism evidence="5 6">
    <name type="scientific">Microbulbifer marinus</name>
    <dbReference type="NCBI Taxonomy" id="658218"/>
    <lineage>
        <taxon>Bacteria</taxon>
        <taxon>Pseudomonadati</taxon>
        <taxon>Pseudomonadota</taxon>
        <taxon>Gammaproteobacteria</taxon>
        <taxon>Cellvibrionales</taxon>
        <taxon>Microbulbiferaceae</taxon>
        <taxon>Microbulbifer</taxon>
    </lineage>
</organism>
<dbReference type="RefSeq" id="WP_091388896.1">
    <property type="nucleotide sequence ID" value="NZ_FNQO01000003.1"/>
</dbReference>
<dbReference type="Gene3D" id="3.40.50.2020">
    <property type="match status" value="2"/>
</dbReference>
<dbReference type="Proteomes" id="UP000198658">
    <property type="component" value="Unassembled WGS sequence"/>
</dbReference>
<dbReference type="Pfam" id="PF00156">
    <property type="entry name" value="Pribosyltran"/>
    <property type="match status" value="1"/>
</dbReference>
<gene>
    <name evidence="5" type="ORF">SAMN05216562_2493</name>
</gene>
<evidence type="ECO:0000256" key="1">
    <source>
        <dbReference type="ARBA" id="ARBA00022727"/>
    </source>
</evidence>
<dbReference type="SUPFAM" id="SSF53271">
    <property type="entry name" value="PRTase-like"/>
    <property type="match status" value="2"/>
</dbReference>
<dbReference type="GO" id="GO:0006015">
    <property type="term" value="P:5-phosphoribose 1-diphosphate biosynthetic process"/>
    <property type="evidence" value="ECO:0007669"/>
    <property type="project" value="TreeGrafter"/>
</dbReference>
<dbReference type="CDD" id="cd06223">
    <property type="entry name" value="PRTases_typeI"/>
    <property type="match status" value="1"/>
</dbReference>
<dbReference type="GO" id="GO:0006164">
    <property type="term" value="P:purine nucleotide biosynthetic process"/>
    <property type="evidence" value="ECO:0007669"/>
    <property type="project" value="TreeGrafter"/>
</dbReference>
<keyword evidence="1 2" id="KW-0545">Nucleotide biosynthesis</keyword>